<sequence>MVKKMKKKVIDAVHACVNTQEPLTVTIQPYEIKKHQDVNQHHVLIMLKPELTNINQGVQLDRILDELLNRLANDDVEIGAVRVLSSLYLKEEKILENQYGMLNRISRNGLSELSEAAKKVLSTKYPEYRTKEHLIYGGHQFLQKYQELTPYGLELLTRNVKVDKLGAGTYAIEAEVDGEKMLLLNSFHPCQIDWFTAPRRSVIVIECFTQKPMRVMREHFIGATDPHEAREGSFKHMLLTEQKRFGITNVCTRFNGIHLSPGPIEAMAGMIRYFSTSGKRLSPSHTLFGQLLRENGFSAEELDLLCEDVSISSSGTRETPVFELTENLNWDEALALLLKVKNDIQKHERVL</sequence>
<dbReference type="Proteomes" id="UP000230768">
    <property type="component" value="Unassembled WGS sequence"/>
</dbReference>
<accession>A0A2G8IYM7</accession>
<proteinExistence type="predicted"/>
<protein>
    <submittedName>
        <fullName evidence="1">Uncharacterized protein</fullName>
    </submittedName>
</protein>
<name>A0A2G8IYM7_BACPU</name>
<organism evidence="1 2">
    <name type="scientific">Bacillus pumilus</name>
    <name type="common">Bacillus mesentericus</name>
    <dbReference type="NCBI Taxonomy" id="1408"/>
    <lineage>
        <taxon>Bacteria</taxon>
        <taxon>Bacillati</taxon>
        <taxon>Bacillota</taxon>
        <taxon>Bacilli</taxon>
        <taxon>Bacillales</taxon>
        <taxon>Bacillaceae</taxon>
        <taxon>Bacillus</taxon>
    </lineage>
</organism>
<comment type="caution">
    <text evidence="1">The sequence shown here is derived from an EMBL/GenBank/DDBJ whole genome shotgun (WGS) entry which is preliminary data.</text>
</comment>
<reference evidence="1 2" key="1">
    <citation type="submission" date="2017-11" db="EMBL/GenBank/DDBJ databases">
        <title>Draft genome sequence of Bacillus pumilus 51_5il from lake Gorkoye (Russia: Novosibirsk region).</title>
        <authorList>
            <person name="Shipova A.A."/>
            <person name="Rozanov A.S."/>
            <person name="Bryanskaya A.V."/>
            <person name="Peltek S.E."/>
        </authorList>
    </citation>
    <scope>NUCLEOTIDE SEQUENCE [LARGE SCALE GENOMIC DNA]</scope>
    <source>
        <strain evidence="1 2">51_5il</strain>
    </source>
</reference>
<dbReference type="SUPFAM" id="SSF54919">
    <property type="entry name" value="Nucleoside diphosphate kinase, NDK"/>
    <property type="match status" value="1"/>
</dbReference>
<dbReference type="InterPro" id="IPR036850">
    <property type="entry name" value="NDK-like_dom_sf"/>
</dbReference>
<evidence type="ECO:0000313" key="2">
    <source>
        <dbReference type="Proteomes" id="UP000230768"/>
    </source>
</evidence>
<gene>
    <name evidence="1" type="ORF">CTV99_00610</name>
</gene>
<dbReference type="EMBL" id="PEKP01000002">
    <property type="protein sequence ID" value="PIK28603.1"/>
    <property type="molecule type" value="Genomic_DNA"/>
</dbReference>
<dbReference type="AlphaFoldDB" id="A0A2G8IYM7"/>
<evidence type="ECO:0000313" key="1">
    <source>
        <dbReference type="EMBL" id="PIK28603.1"/>
    </source>
</evidence>